<feature type="transmembrane region" description="Helical" evidence="13">
    <location>
        <begin position="2630"/>
        <end position="2651"/>
    </location>
</feature>
<dbReference type="GO" id="GO:0005886">
    <property type="term" value="C:plasma membrane"/>
    <property type="evidence" value="ECO:0007669"/>
    <property type="project" value="UniProtKB-SubCell"/>
</dbReference>
<sequence>MRLILSMCLTVTIVFILTIEVAESVFIGCYQETVRNRLFSISPGNYEPGLMKTTYCQERCGTFDYPYAALAEGKFCFCSQSIPGSSSTPSSCNMTCSGLASQTCGSINYVSVYSTIKPIAGLQVSTDIVGLQEVPKIVTLSVSFAKASSLVYRADYDDQSGFTGYNETGFKSRAVYLPGTYSVRLSATDDTQTIPESYAVTGFTLHQAVSGVEINCDQYFATHEIGRCEVVIWRGTDLELEVNVTDRSSFDLYLEHVADPIVSFVGQWPSSTFLTAASGYFLMKSAMFTSYGKVYGWRIKAQTEGSVTVLILAPGCGAQRYCFESNQCKASCLTSNLSLSTQCSSTDSFCSQDNSCSSTCPAATPRFGAGLSVNSYIVKWSAIIAISTTSEWYNMTTTFPDVQPGYIIGLYHHSTGRVAEVPATVPDFVATSTITTNGTSLSTGSDCNYTHAIQAMYSVGSKTEVTFQFLDSPGVFPLNATAKNKMLGHAVNATTYINLLEGVDVALIVGPLHIATRVASNFTVAPHTGSNLTYHWNITGVMDAYDGNLSLVISTPGIYELNVAIFNAISRKSNSTIIYAEDELIGLTMTAPSSAVNTPVTFTINLSGGTNYTCDLDYGDTTATLPLDTTSLLVRVTFTQIHTYTALGVYTVLLLCNNNVSTANVTFDIFIQEVITNLNLARLGAPTFQPFRIGWSLSSGTSVSFTVTFNTTDVAVDSVASNIASYTWESVILSGRKASGYPYTITAWNKISSLNISGVFKIMDPIENPTFTSDLKNVTTDDVVTFTVDITKGSDVTVVIHFADKSPDYTFLTIPEGNPWPGTLRVNHTFINGCNCSVVATISNAAGSVSLTVNVLVRVGFSTIQWTLPSEQYYLYEPPASLNFSFYSTANTSPTEPTVEINWGDGSPTITTNEIILSGSGYSYDLDDTLDYTINVTMYNLLGSKTFLHKAIVVEKLVDPSISVDFPCAPLNQPYNVTFKMYRGDQYKLTYITWDFGDNTTPKVTERKGIGKYGYDIMSVTYNVLGQKTINITATAPLNQSVSATLEINVINGVDPTAVLVLDPASVSFGATTSFTVEYIATPLPTSAVIEIDYYGDRSLKSSKISLTSKSTTLSYIYTRPGRFLANIIVRNNASLVEKVVQVGVYEDFINLKVQVTFPGKQVESGFQDTPGLDPSGTQFPLDVVTKFTLTDDKSALALSYELTSTQGPAVFTTNFSSNGFIYKFQQPGKYFLTLTASNPLYSRSINTVIELVQRVKSMTIKEVESLVEPGYLKQFNVSFSDYGQDTCVYIDWGNGVNKSIYGDNLSFCVDPSFSNAVANGNMNKLTTELIGIRYLAEGIYTVKFIAQNAYGRDSQEVSFPISRAKCSKPTVYIDQNTTIFYNAPRYKRANIIRLRGMASIECPTSLDNIKLWTLDEVNNQNGSVISSINIANLVIDKAELYIPAQSLPVGLYKATYNVAMNNNGVYFFNNSAFTYFQIIQSPLVAIIVNGGMTGITRGSQQFVTLEPLRWSLDPDVNSGEPHNLTVKNWTCFEALTPSRKFPCNFTFNPTADKLNISGATLKQNYTYIFQVTVAKDNRLATAEINVLIQGKSPPAITIGCLDGSVCYPDTLGFIILESSRVSFDCSCPDCSPSATYQWGVSMYDYRWNDEWRPVKDSVVLNQSISLTSKQLSLEKSLLKSLSKYVSKLRIQCKIDDVSGNISAETQLIVNKPPSNGNCSIQPMNKTATIDAEPMWQVECNEWNDTDGIKEFQFFSVFDPEEVEREITSYPLPGGTTVMKPLSINVSLPVGPDYKGYRQNIKAVIRDTLNAVTELIIREVIVLPPDDAEMKKYITQILQNPNIEFYNIFQVGDQRKVTEMATAFVSSLNTLSKDSQSEYEFYDVPSNMICTGYGSFDKNRKNAYLKPNASAMDEKQYIFEVERDQRSQLRTKIITFALNTTFEDPIAIQQVAGLLAVAAAQPTEITPDCMDLILEGISKMIENLNDPIKMADIPQEVIEKAMTNIFSVIGAMMEAAGANGNFPTLQEMEKTKKTASWKFYDTSLQAIGGKNDVESIQNFDEAIKAHTKFVYRDAFVQKGIEAGQKINILMKSMSKLFNSFAIPGQVMNGTSFRLKYSMEKNYIDKFTGKTVKLSNSDAEVVLPNNIKDLFPGLNKTDVVTFQVSQSTNVPNRYSDSAVESFETYTHFVSMNFYGKNGDALRVVNTSSPIKITIPHDSNGPRGSKKIIRPFVTQWNMFQLHQTETKSANASIHLHFEIEDGVQLLVVARYNGVPNPANNETDFIFVVPPTVPPNSSLKDPYTIVITNVELKGRKGKWWFGTRELDASDINDAIPTNEEISEKYKNGSGEFNHNYNLTLWTSGCFFLSDNATDWSSYGCEVSPESTEEKTVCLCNHMTTFAGGFIVVPNTIDWNFVFSHADFMSNPTLYITEMFIAVVFAIAFYLARQKDKKDMALIGLTPMADNDPRDKYFYEVTVSTGMRRNAGTNSKVYFILSGEEEESEVRMLSDSKRPIFKRGMTNRFLLALPECLGRINYMRVWHDNSGKGKFGSWFLNYIVIKDLQTDVKQVFIANRWFALEEDDGQIDRILPLAGREQLADFSYQFGERTRKNLVDGHLWFSVVARPPGSYFTCVERVACCLCLLFMTMLTNAMFYRSENNSSNQASLSFSFGPFSLSVSQIFIGFISNIIVFPVNFLIVFLFRKAKPRNMNPSNKLLSGGSRPSTAKLSQVHPHVDSSSSTLSLSTTASYPDGRSDSEQLVKKSNQGSVSQSDLRAASLVGIKKKKSCQLVWWFKIVAWVLVILCTLMSAALVTFYGISFQDDTCKKWITSLIVSFFTSIFITQPIKVILTAILLSLIIKNPGEDDEEEEEEHIYPANPEDEFLHTKEDSTYAAAKPKVAGYKPVNPKELERLREVRLKEVKMWAVIREIIFYSIFLWILLIISHNNRGADNFRYKNNMMKTFITNQNLDQTLVKFDDVQSASDLWQWLNNGFITGIMANAYYNDYPPLKLKSYINDKSSRILGHAVLRQLRIKPDLCKVPDIISSAIAKCNVQYSIADQEEGDFDLGWVKLNKSAKPVTIKTEYMYSSAESLNGYPYWGNLALYSGGGYIAHLNGTKADIIKTIQRLQNETWIDQYTRAVFIEFTVYNPQVNLFSVNMILAEFNLNNGIIPSYRFEPAMLLPYMTNAMIFQIVCEVFFVLYILGFIIVEILQLIKLRTAYFTMFWNWIEISIISFSITAIVIYFYRLFETNSLTKQINDSKGNGYIKFQYVGYWNEIFSYLIGFIVFLATIKYLRLLRFNRRISMLADTLKYSGRQLFHFSIIFWIIFFAFAQLFFITFQFGDDQYTTFVQASISLILMLMGKFSIYSMSMVDPLLSQIYILVYVIVLSFILLNMFVSILTDTFSAVREDIQKQTNDYEIVDFMMGRLKKWTGFGVPPSDTQGPNVNKNLEGYANSAYVKDEDDNDEDQSSNDAMNHMNMFPSRIDRLLQSLATIYKDNDGAQMPWGKQPYQAPPRKQEYPFRPESQAGKRRQSLAKVDTS</sequence>
<feature type="transmembrane region" description="Helical" evidence="13">
    <location>
        <begin position="3347"/>
        <end position="3365"/>
    </location>
</feature>
<evidence type="ECO:0000256" key="8">
    <source>
        <dbReference type="ARBA" id="ARBA00023136"/>
    </source>
</evidence>
<feature type="compositionally biased region" description="Polar residues" evidence="12">
    <location>
        <begin position="2710"/>
        <end position="2725"/>
    </location>
</feature>
<dbReference type="InterPro" id="IPR046791">
    <property type="entry name" value="Polycystin_dom"/>
</dbReference>
<accession>A0A9W2ZKS3</accession>
<dbReference type="InterPro" id="IPR013122">
    <property type="entry name" value="PKD1_2_channel"/>
</dbReference>
<keyword evidence="17" id="KW-1185">Reference proteome</keyword>
<evidence type="ECO:0000256" key="7">
    <source>
        <dbReference type="ARBA" id="ARBA00023069"/>
    </source>
</evidence>
<dbReference type="InterPro" id="IPR042060">
    <property type="entry name" value="PLAT_polycystin1"/>
</dbReference>
<keyword evidence="8 13" id="KW-0472">Membrane</keyword>
<dbReference type="Pfam" id="PF01825">
    <property type="entry name" value="GPS"/>
    <property type="match status" value="1"/>
</dbReference>
<dbReference type="CDD" id="cd01752">
    <property type="entry name" value="PLAT_polycystin"/>
    <property type="match status" value="1"/>
</dbReference>
<feature type="region of interest" description="Disordered" evidence="12">
    <location>
        <begin position="2710"/>
        <end position="2763"/>
    </location>
</feature>
<dbReference type="GO" id="GO:0005509">
    <property type="term" value="F:calcium ion binding"/>
    <property type="evidence" value="ECO:0007669"/>
    <property type="project" value="InterPro"/>
</dbReference>
<feature type="transmembrane region" description="Helical" evidence="13">
    <location>
        <begin position="2920"/>
        <end position="2940"/>
    </location>
</feature>
<feature type="transmembrane region" description="Helical" evidence="13">
    <location>
        <begin position="2426"/>
        <end position="2444"/>
    </location>
</feature>
<feature type="region of interest" description="Disordered" evidence="12">
    <location>
        <begin position="3498"/>
        <end position="3539"/>
    </location>
</feature>
<dbReference type="Proteomes" id="UP001165740">
    <property type="component" value="Chromosome 2"/>
</dbReference>
<keyword evidence="7" id="KW-0969">Cilium</keyword>
<dbReference type="PROSITE" id="PS51212">
    <property type="entry name" value="WSC"/>
    <property type="match status" value="1"/>
</dbReference>
<dbReference type="Pfam" id="PF00801">
    <property type="entry name" value="PKD"/>
    <property type="match status" value="1"/>
</dbReference>
<dbReference type="SMART" id="SM00303">
    <property type="entry name" value="GPS"/>
    <property type="match status" value="1"/>
</dbReference>
<evidence type="ECO:0000256" key="13">
    <source>
        <dbReference type="SAM" id="Phobius"/>
    </source>
</evidence>
<dbReference type="GeneID" id="106052228"/>
<dbReference type="FunFam" id="1.10.287.70:FF:000086">
    <property type="entry name" value="Polycystic kidney disease 2"/>
    <property type="match status" value="1"/>
</dbReference>
<keyword evidence="5 14" id="KW-0732">Signal</keyword>
<keyword evidence="4 13" id="KW-0812">Transmembrane</keyword>
<dbReference type="SMART" id="SM00308">
    <property type="entry name" value="LH2"/>
    <property type="match status" value="1"/>
</dbReference>
<dbReference type="OrthoDB" id="10050421at2759"/>
<feature type="transmembrane region" description="Helical" evidence="13">
    <location>
        <begin position="2671"/>
        <end position="2699"/>
    </location>
</feature>
<comment type="similarity">
    <text evidence="3">Belongs to the polycystin family.</text>
</comment>
<evidence type="ECO:0000313" key="17">
    <source>
        <dbReference type="Proteomes" id="UP001165740"/>
    </source>
</evidence>
<feature type="transmembrane region" description="Helical" evidence="13">
    <location>
        <begin position="3221"/>
        <end position="3243"/>
    </location>
</feature>
<dbReference type="InterPro" id="IPR035986">
    <property type="entry name" value="PKD_dom_sf"/>
</dbReference>
<evidence type="ECO:0000259" key="16">
    <source>
        <dbReference type="PROSITE" id="PS51212"/>
    </source>
</evidence>
<dbReference type="Pfam" id="PF08016">
    <property type="entry name" value="PKD_channel"/>
    <property type="match status" value="1"/>
</dbReference>
<evidence type="ECO:0000256" key="6">
    <source>
        <dbReference type="ARBA" id="ARBA00022989"/>
    </source>
</evidence>
<evidence type="ECO:0000259" key="15">
    <source>
        <dbReference type="PROSITE" id="PS50095"/>
    </source>
</evidence>
<evidence type="ECO:0000256" key="11">
    <source>
        <dbReference type="PROSITE-ProRule" id="PRU00152"/>
    </source>
</evidence>
<dbReference type="Pfam" id="PF01477">
    <property type="entry name" value="PLAT"/>
    <property type="match status" value="1"/>
</dbReference>
<feature type="signal peptide" evidence="14">
    <location>
        <begin position="1"/>
        <end position="24"/>
    </location>
</feature>
<gene>
    <name evidence="18" type="primary">LOC106052228</name>
</gene>
<comment type="subcellular location">
    <subcellularLocation>
        <location evidence="2">Cell membrane</location>
        <topology evidence="2">Multi-pass membrane protein</topology>
    </subcellularLocation>
    <subcellularLocation>
        <location evidence="1">Cell projection</location>
        <location evidence="1">Cilium</location>
    </subcellularLocation>
</comment>
<feature type="domain" description="WSC" evidence="16">
    <location>
        <begin position="23"/>
        <end position="116"/>
    </location>
</feature>
<evidence type="ECO:0000256" key="10">
    <source>
        <dbReference type="PIRSR" id="PIRSR603915-2"/>
    </source>
</evidence>
<organism evidence="17 18">
    <name type="scientific">Biomphalaria glabrata</name>
    <name type="common">Bloodfluke planorb</name>
    <name type="synonym">Freshwater snail</name>
    <dbReference type="NCBI Taxonomy" id="6526"/>
    <lineage>
        <taxon>Eukaryota</taxon>
        <taxon>Metazoa</taxon>
        <taxon>Spiralia</taxon>
        <taxon>Lophotrochozoa</taxon>
        <taxon>Mollusca</taxon>
        <taxon>Gastropoda</taxon>
        <taxon>Heterobranchia</taxon>
        <taxon>Euthyneura</taxon>
        <taxon>Panpulmonata</taxon>
        <taxon>Hygrophila</taxon>
        <taxon>Lymnaeoidea</taxon>
        <taxon>Planorbidae</taxon>
        <taxon>Biomphalaria</taxon>
    </lineage>
</organism>
<feature type="transmembrane region" description="Helical" evidence="13">
    <location>
        <begin position="2825"/>
        <end position="2852"/>
    </location>
</feature>
<dbReference type="InterPro" id="IPR051223">
    <property type="entry name" value="Polycystin"/>
</dbReference>
<feature type="disulfide bond" evidence="10">
    <location>
        <begin position="3035"/>
        <end position="3048"/>
    </location>
</feature>
<dbReference type="Pfam" id="PF20519">
    <property type="entry name" value="Polycystin_dom"/>
    <property type="match status" value="1"/>
</dbReference>
<dbReference type="InterPro" id="IPR000203">
    <property type="entry name" value="GPS"/>
</dbReference>
<dbReference type="Gene3D" id="1.10.287.70">
    <property type="match status" value="1"/>
</dbReference>
<evidence type="ECO:0000256" key="4">
    <source>
        <dbReference type="ARBA" id="ARBA00022692"/>
    </source>
</evidence>
<dbReference type="GO" id="GO:0005262">
    <property type="term" value="F:calcium channel activity"/>
    <property type="evidence" value="ECO:0007669"/>
    <property type="project" value="TreeGrafter"/>
</dbReference>
<evidence type="ECO:0000256" key="2">
    <source>
        <dbReference type="ARBA" id="ARBA00004651"/>
    </source>
</evidence>
<dbReference type="SMART" id="SM00321">
    <property type="entry name" value="WSC"/>
    <property type="match status" value="1"/>
</dbReference>
<dbReference type="InterPro" id="IPR002889">
    <property type="entry name" value="WSC_carb-bd"/>
</dbReference>
<evidence type="ECO:0000256" key="12">
    <source>
        <dbReference type="SAM" id="MobiDB-lite"/>
    </source>
</evidence>
<dbReference type="InterPro" id="IPR022409">
    <property type="entry name" value="PKD/Chitinase_dom"/>
</dbReference>
<protein>
    <submittedName>
        <fullName evidence="18">Uncharacterized protein LOC106052228 isoform X1</fullName>
    </submittedName>
</protein>
<keyword evidence="7" id="KW-0966">Cell projection</keyword>
<dbReference type="PROSITE" id="PS50095">
    <property type="entry name" value="PLAT"/>
    <property type="match status" value="1"/>
</dbReference>
<reference evidence="18" key="1">
    <citation type="submission" date="2025-08" db="UniProtKB">
        <authorList>
            <consortium name="RefSeq"/>
        </authorList>
    </citation>
    <scope>IDENTIFICATION</scope>
</reference>
<dbReference type="PRINTS" id="PR01433">
    <property type="entry name" value="POLYCYSTIN2"/>
</dbReference>
<dbReference type="FunFam" id="2.60.60.20:FF:000022">
    <property type="entry name" value="Uncharacterized protein"/>
    <property type="match status" value="1"/>
</dbReference>
<dbReference type="InterPro" id="IPR036392">
    <property type="entry name" value="PLAT/LH2_dom_sf"/>
</dbReference>
<dbReference type="RefSeq" id="XP_055875641.1">
    <property type="nucleotide sequence ID" value="XM_056019666.1"/>
</dbReference>
<keyword evidence="9" id="KW-0325">Glycoprotein</keyword>
<dbReference type="PANTHER" id="PTHR10877">
    <property type="entry name" value="POLYCYSTIN FAMILY MEMBER"/>
    <property type="match status" value="1"/>
</dbReference>
<feature type="transmembrane region" description="Helical" evidence="13">
    <location>
        <begin position="3377"/>
        <end position="3398"/>
    </location>
</feature>
<comment type="caution">
    <text evidence="11">Lacks conserved residue(s) required for the propagation of feature annotation.</text>
</comment>
<dbReference type="CDD" id="cd00146">
    <property type="entry name" value="PKD"/>
    <property type="match status" value="1"/>
</dbReference>
<feature type="transmembrane region" description="Helical" evidence="13">
    <location>
        <begin position="2789"/>
        <end position="2813"/>
    </location>
</feature>
<dbReference type="Pfam" id="PF01822">
    <property type="entry name" value="WSC"/>
    <property type="match status" value="1"/>
</dbReference>
<dbReference type="Gene3D" id="2.60.60.20">
    <property type="entry name" value="PLAT/LH2 domain"/>
    <property type="match status" value="1"/>
</dbReference>
<dbReference type="Gene3D" id="2.60.40.10">
    <property type="entry name" value="Immunoglobulins"/>
    <property type="match status" value="1"/>
</dbReference>
<evidence type="ECO:0000256" key="14">
    <source>
        <dbReference type="SAM" id="SignalP"/>
    </source>
</evidence>
<feature type="domain" description="PLAT" evidence="15">
    <location>
        <begin position="2469"/>
        <end position="2588"/>
    </location>
</feature>
<dbReference type="PANTHER" id="PTHR10877:SF150">
    <property type="entry name" value="REJ DOMAIN-CONTAINING PROTEIN"/>
    <property type="match status" value="1"/>
</dbReference>
<keyword evidence="6 13" id="KW-1133">Transmembrane helix</keyword>
<evidence type="ECO:0000256" key="5">
    <source>
        <dbReference type="ARBA" id="ARBA00022729"/>
    </source>
</evidence>
<dbReference type="SUPFAM" id="SSF49299">
    <property type="entry name" value="PKD domain"/>
    <property type="match status" value="4"/>
</dbReference>
<proteinExistence type="inferred from homology"/>
<dbReference type="InterPro" id="IPR013783">
    <property type="entry name" value="Ig-like_fold"/>
</dbReference>
<dbReference type="InterPro" id="IPR000601">
    <property type="entry name" value="PKD_dom"/>
</dbReference>
<dbReference type="SMART" id="SM00089">
    <property type="entry name" value="PKD"/>
    <property type="match status" value="6"/>
</dbReference>
<dbReference type="OMA" id="FHIRTEE"/>
<feature type="transmembrane region" description="Helical" evidence="13">
    <location>
        <begin position="3186"/>
        <end position="3209"/>
    </location>
</feature>
<dbReference type="SUPFAM" id="SSF49723">
    <property type="entry name" value="Lipase/lipooxygenase domain (PLAT/LH2 domain)"/>
    <property type="match status" value="1"/>
</dbReference>
<evidence type="ECO:0000256" key="1">
    <source>
        <dbReference type="ARBA" id="ARBA00004138"/>
    </source>
</evidence>
<feature type="transmembrane region" description="Helical" evidence="13">
    <location>
        <begin position="3275"/>
        <end position="3294"/>
    </location>
</feature>
<dbReference type="GO" id="GO:0050982">
    <property type="term" value="P:detection of mechanical stimulus"/>
    <property type="evidence" value="ECO:0007669"/>
    <property type="project" value="TreeGrafter"/>
</dbReference>
<dbReference type="InterPro" id="IPR001024">
    <property type="entry name" value="PLAT/LH2_dom"/>
</dbReference>
<feature type="compositionally biased region" description="Low complexity" evidence="12">
    <location>
        <begin position="2734"/>
        <end position="2746"/>
    </location>
</feature>
<dbReference type="InterPro" id="IPR046338">
    <property type="entry name" value="GAIN_dom_sf"/>
</dbReference>
<evidence type="ECO:0000256" key="3">
    <source>
        <dbReference type="ARBA" id="ARBA00007200"/>
    </source>
</evidence>
<evidence type="ECO:0000256" key="9">
    <source>
        <dbReference type="ARBA" id="ARBA00023180"/>
    </source>
</evidence>
<name>A0A9W2ZKS3_BIOGL</name>
<dbReference type="InterPro" id="IPR003915">
    <property type="entry name" value="PKD_2"/>
</dbReference>
<dbReference type="GO" id="GO:0005929">
    <property type="term" value="C:cilium"/>
    <property type="evidence" value="ECO:0007669"/>
    <property type="project" value="UniProtKB-SubCell"/>
</dbReference>
<feature type="transmembrane region" description="Helical" evidence="13">
    <location>
        <begin position="3315"/>
        <end position="3335"/>
    </location>
</feature>
<dbReference type="Gene3D" id="2.60.220.50">
    <property type="match status" value="1"/>
</dbReference>
<evidence type="ECO:0000313" key="18">
    <source>
        <dbReference type="RefSeq" id="XP_055875641.1"/>
    </source>
</evidence>
<feature type="chain" id="PRO_5040785016" evidence="14">
    <location>
        <begin position="25"/>
        <end position="3539"/>
    </location>
</feature>